<keyword evidence="4" id="KW-0732">Signal</keyword>
<evidence type="ECO:0000256" key="2">
    <source>
        <dbReference type="PROSITE-ProRule" id="PRU00497"/>
    </source>
</evidence>
<dbReference type="InterPro" id="IPR000618">
    <property type="entry name" value="Insect_cuticle"/>
</dbReference>
<feature type="region of interest" description="Disordered" evidence="3">
    <location>
        <begin position="22"/>
        <end position="45"/>
    </location>
</feature>
<evidence type="ECO:0000256" key="3">
    <source>
        <dbReference type="SAM" id="MobiDB-lite"/>
    </source>
</evidence>
<feature type="signal peptide" evidence="4">
    <location>
        <begin position="1"/>
        <end position="15"/>
    </location>
</feature>
<evidence type="ECO:0000313" key="5">
    <source>
        <dbReference type="EMBL" id="KAK3860496.1"/>
    </source>
</evidence>
<gene>
    <name evidence="5" type="ORF">Pcinc_033451</name>
</gene>
<sequence length="123" mass="14010">MKIVIFFGIVAITMAAKLGGLRPQEQTTTSTEPPKPYNFGYEVRDDNTTNYHNRAEVSDAEGRVKGSYSYVLPDGFVYTFTYEDKKDGEGLKLVMRKEPSGIEIVTPDPLKYRRRHVKKPVTF</sequence>
<dbReference type="GO" id="GO:0042302">
    <property type="term" value="F:structural constituent of cuticle"/>
    <property type="evidence" value="ECO:0007669"/>
    <property type="project" value="UniProtKB-UniRule"/>
</dbReference>
<comment type="caution">
    <text evidence="5">The sequence shown here is derived from an EMBL/GenBank/DDBJ whole genome shotgun (WGS) entry which is preliminary data.</text>
</comment>
<dbReference type="EMBL" id="JAWQEG010004715">
    <property type="protein sequence ID" value="KAK3860496.1"/>
    <property type="molecule type" value="Genomic_DNA"/>
</dbReference>
<dbReference type="PANTHER" id="PTHR12236:SF18">
    <property type="entry name" value="CUTICULAR PROTEIN 66D"/>
    <property type="match status" value="1"/>
</dbReference>
<reference evidence="5" key="1">
    <citation type="submission" date="2023-10" db="EMBL/GenBank/DDBJ databases">
        <title>Genome assemblies of two species of porcelain crab, Petrolisthes cinctipes and Petrolisthes manimaculis (Anomura: Porcellanidae).</title>
        <authorList>
            <person name="Angst P."/>
        </authorList>
    </citation>
    <scope>NUCLEOTIDE SEQUENCE</scope>
    <source>
        <strain evidence="5">PB745_01</strain>
        <tissue evidence="5">Gill</tissue>
    </source>
</reference>
<feature type="compositionally biased region" description="Low complexity" evidence="3">
    <location>
        <begin position="23"/>
        <end position="32"/>
    </location>
</feature>
<organism evidence="5 6">
    <name type="scientific">Petrolisthes cinctipes</name>
    <name type="common">Flat porcelain crab</name>
    <dbReference type="NCBI Taxonomy" id="88211"/>
    <lineage>
        <taxon>Eukaryota</taxon>
        <taxon>Metazoa</taxon>
        <taxon>Ecdysozoa</taxon>
        <taxon>Arthropoda</taxon>
        <taxon>Crustacea</taxon>
        <taxon>Multicrustacea</taxon>
        <taxon>Malacostraca</taxon>
        <taxon>Eumalacostraca</taxon>
        <taxon>Eucarida</taxon>
        <taxon>Decapoda</taxon>
        <taxon>Pleocyemata</taxon>
        <taxon>Anomura</taxon>
        <taxon>Galatheoidea</taxon>
        <taxon>Porcellanidae</taxon>
        <taxon>Petrolisthes</taxon>
    </lineage>
</organism>
<dbReference type="PROSITE" id="PS51155">
    <property type="entry name" value="CHIT_BIND_RR_2"/>
    <property type="match status" value="1"/>
</dbReference>
<name>A0AAE1JXD2_PETCI</name>
<dbReference type="PANTHER" id="PTHR12236">
    <property type="entry name" value="STRUCTURAL CONTITUENT OF CUTICLE"/>
    <property type="match status" value="1"/>
</dbReference>
<dbReference type="AlphaFoldDB" id="A0AAE1JXD2"/>
<evidence type="ECO:0000256" key="4">
    <source>
        <dbReference type="SAM" id="SignalP"/>
    </source>
</evidence>
<keyword evidence="1 2" id="KW-0193">Cuticle</keyword>
<dbReference type="GO" id="GO:0031012">
    <property type="term" value="C:extracellular matrix"/>
    <property type="evidence" value="ECO:0007669"/>
    <property type="project" value="TreeGrafter"/>
</dbReference>
<evidence type="ECO:0008006" key="7">
    <source>
        <dbReference type="Google" id="ProtNLM"/>
    </source>
</evidence>
<proteinExistence type="predicted"/>
<dbReference type="Pfam" id="PF00379">
    <property type="entry name" value="Chitin_bind_4"/>
    <property type="match status" value="1"/>
</dbReference>
<evidence type="ECO:0000256" key="1">
    <source>
        <dbReference type="ARBA" id="ARBA00022460"/>
    </source>
</evidence>
<feature type="chain" id="PRO_5042087739" description="Cuticle protein" evidence="4">
    <location>
        <begin position="16"/>
        <end position="123"/>
    </location>
</feature>
<dbReference type="InterPro" id="IPR051217">
    <property type="entry name" value="Insect_Cuticle_Struc_Prot"/>
</dbReference>
<evidence type="ECO:0000313" key="6">
    <source>
        <dbReference type="Proteomes" id="UP001286313"/>
    </source>
</evidence>
<accession>A0AAE1JXD2</accession>
<dbReference type="Proteomes" id="UP001286313">
    <property type="component" value="Unassembled WGS sequence"/>
</dbReference>
<dbReference type="GO" id="GO:0005615">
    <property type="term" value="C:extracellular space"/>
    <property type="evidence" value="ECO:0007669"/>
    <property type="project" value="TreeGrafter"/>
</dbReference>
<protein>
    <recommendedName>
        <fullName evidence="7">Cuticle protein</fullName>
    </recommendedName>
</protein>
<keyword evidence="6" id="KW-1185">Reference proteome</keyword>